<dbReference type="AlphaFoldDB" id="X1ULS2"/>
<comment type="caution">
    <text evidence="1">The sequence shown here is derived from an EMBL/GenBank/DDBJ whole genome shotgun (WGS) entry which is preliminary data.</text>
</comment>
<sequence length="62" mass="6656">MDNPLIYKVSVQLVGLEDWAGYVDYIFSSAYSGKTANFCKGGMSMRAEMLPGSVKVGMANVG</sequence>
<organism evidence="1">
    <name type="scientific">marine sediment metagenome</name>
    <dbReference type="NCBI Taxonomy" id="412755"/>
    <lineage>
        <taxon>unclassified sequences</taxon>
        <taxon>metagenomes</taxon>
        <taxon>ecological metagenomes</taxon>
    </lineage>
</organism>
<accession>X1ULS2</accession>
<evidence type="ECO:0000313" key="1">
    <source>
        <dbReference type="EMBL" id="GAI93304.1"/>
    </source>
</evidence>
<protein>
    <submittedName>
        <fullName evidence="1">Uncharacterized protein</fullName>
    </submittedName>
</protein>
<name>X1ULS2_9ZZZZ</name>
<dbReference type="EMBL" id="BARW01021901">
    <property type="protein sequence ID" value="GAI93304.1"/>
    <property type="molecule type" value="Genomic_DNA"/>
</dbReference>
<gene>
    <name evidence="1" type="ORF">S12H4_36702</name>
</gene>
<reference evidence="1" key="1">
    <citation type="journal article" date="2014" name="Front. Microbiol.">
        <title>High frequency of phylogenetically diverse reductive dehalogenase-homologous genes in deep subseafloor sedimentary metagenomes.</title>
        <authorList>
            <person name="Kawai M."/>
            <person name="Futagami T."/>
            <person name="Toyoda A."/>
            <person name="Takaki Y."/>
            <person name="Nishi S."/>
            <person name="Hori S."/>
            <person name="Arai W."/>
            <person name="Tsubouchi T."/>
            <person name="Morono Y."/>
            <person name="Uchiyama I."/>
            <person name="Ito T."/>
            <person name="Fujiyama A."/>
            <person name="Inagaki F."/>
            <person name="Takami H."/>
        </authorList>
    </citation>
    <scope>NUCLEOTIDE SEQUENCE</scope>
    <source>
        <strain evidence="1">Expedition CK06-06</strain>
    </source>
</reference>
<proteinExistence type="predicted"/>